<dbReference type="InterPro" id="IPR030987">
    <property type="entry name" value="AbiV"/>
</dbReference>
<accession>A0A2V3W6L7</accession>
<evidence type="ECO:0000313" key="1">
    <source>
        <dbReference type="EMBL" id="PXW87905.1"/>
    </source>
</evidence>
<dbReference type="EMBL" id="QJJQ01000004">
    <property type="protein sequence ID" value="PXW87905.1"/>
    <property type="molecule type" value="Genomic_DNA"/>
</dbReference>
<sequence>MMIKNLRAYRKVMFHGGNKMKPLTFAKLEQAYIKTYENAKELLEEVRILYDNKRYARAYYLAQIAKLPIIFQEATRSHFKESHAWKQFYKRLRSHIDKNSLNIVMSQFPHLDNKEVKRTVQNS</sequence>
<gene>
    <name evidence="1" type="ORF">DFR56_10453</name>
</gene>
<evidence type="ECO:0000313" key="2">
    <source>
        <dbReference type="Proteomes" id="UP000247978"/>
    </source>
</evidence>
<dbReference type="Proteomes" id="UP000247978">
    <property type="component" value="Unassembled WGS sequence"/>
</dbReference>
<protein>
    <submittedName>
        <fullName evidence="1">AbiV family abortive infection protein</fullName>
    </submittedName>
</protein>
<organism evidence="1 2">
    <name type="scientific">Pseudogracilibacillus auburnensis</name>
    <dbReference type="NCBI Taxonomy" id="1494959"/>
    <lineage>
        <taxon>Bacteria</taxon>
        <taxon>Bacillati</taxon>
        <taxon>Bacillota</taxon>
        <taxon>Bacilli</taxon>
        <taxon>Bacillales</taxon>
        <taxon>Bacillaceae</taxon>
        <taxon>Pseudogracilibacillus</taxon>
    </lineage>
</organism>
<dbReference type="Pfam" id="PF18728">
    <property type="entry name" value="HEPN_AbiV"/>
    <property type="match status" value="1"/>
</dbReference>
<dbReference type="AlphaFoldDB" id="A0A2V3W6L7"/>
<proteinExistence type="predicted"/>
<dbReference type="NCBIfam" id="TIGR04498">
    <property type="entry name" value="AbiV_defense"/>
    <property type="match status" value="1"/>
</dbReference>
<reference evidence="1 2" key="1">
    <citation type="submission" date="2018-05" db="EMBL/GenBank/DDBJ databases">
        <title>Genomic Encyclopedia of Type Strains, Phase IV (KMG-IV): sequencing the most valuable type-strain genomes for metagenomic binning, comparative biology and taxonomic classification.</title>
        <authorList>
            <person name="Goeker M."/>
        </authorList>
    </citation>
    <scope>NUCLEOTIDE SEQUENCE [LARGE SCALE GENOMIC DNA]</scope>
    <source>
        <strain evidence="1 2">DSM 28556</strain>
    </source>
</reference>
<name>A0A2V3W6L7_9BACI</name>
<keyword evidence="2" id="KW-1185">Reference proteome</keyword>
<comment type="caution">
    <text evidence="1">The sequence shown here is derived from an EMBL/GenBank/DDBJ whole genome shotgun (WGS) entry which is preliminary data.</text>
</comment>